<evidence type="ECO:0000313" key="3">
    <source>
        <dbReference type="Proteomes" id="UP000245577"/>
    </source>
</evidence>
<comment type="caution">
    <text evidence="2">The sequence shown here is derived from an EMBL/GenBank/DDBJ whole genome shotgun (WGS) entry which is preliminary data.</text>
</comment>
<dbReference type="InterPro" id="IPR038078">
    <property type="entry name" value="PhoU-like_sf"/>
</dbReference>
<accession>A0A2U1S5U2</accession>
<organism evidence="2 3">
    <name type="scientific">Methanobrevibacter woesei</name>
    <dbReference type="NCBI Taxonomy" id="190976"/>
    <lineage>
        <taxon>Archaea</taxon>
        <taxon>Methanobacteriati</taxon>
        <taxon>Methanobacteriota</taxon>
        <taxon>Methanomada group</taxon>
        <taxon>Methanobacteria</taxon>
        <taxon>Methanobacteriales</taxon>
        <taxon>Methanobacteriaceae</taxon>
        <taxon>Methanobrevibacter</taxon>
    </lineage>
</organism>
<dbReference type="GO" id="GO:0045936">
    <property type="term" value="P:negative regulation of phosphate metabolic process"/>
    <property type="evidence" value="ECO:0007669"/>
    <property type="project" value="InterPro"/>
</dbReference>
<dbReference type="Proteomes" id="UP000245577">
    <property type="component" value="Unassembled WGS sequence"/>
</dbReference>
<sequence length="265" mass="30896">MGITRRYVTQLLQPLVKDGTVKRAYMIDLKSYEEISESFGESFTPKDTTGNTLINDMLENMAKHVKDQLKTSFESFLEYDKEKANYSLEMDYTTNNMVEKVRTTVETVVSLNQHPEFSKSVLYNEVAYDLERIGDYCAHISKFVINDDYIIDEKILKNIKKMYSASKKMINLSMGAFLSNKTHLRDEVMELEDSLHILQSKSVNLIATQMAENSFEEKERSNYFIYLFRVIKAFERIGDICIEIMDVAIEFHDNIPRSTTPRTFR</sequence>
<dbReference type="EMBL" id="MZGU01000006">
    <property type="protein sequence ID" value="PWB84965.1"/>
    <property type="molecule type" value="Genomic_DNA"/>
</dbReference>
<dbReference type="Gene3D" id="1.20.58.220">
    <property type="entry name" value="Phosphate transport system protein phou homolog 2, domain 2"/>
    <property type="match status" value="2"/>
</dbReference>
<proteinExistence type="predicted"/>
<dbReference type="InterPro" id="IPR028366">
    <property type="entry name" value="PhoU"/>
</dbReference>
<keyword evidence="3" id="KW-1185">Reference proteome</keyword>
<protein>
    <submittedName>
        <fullName evidence="2">Transcriptional regulator PhoU</fullName>
    </submittedName>
</protein>
<evidence type="ECO:0000313" key="2">
    <source>
        <dbReference type="EMBL" id="PWB84965.1"/>
    </source>
</evidence>
<dbReference type="AlphaFoldDB" id="A0A2U1S5U2"/>
<dbReference type="PANTHER" id="PTHR42930:SF3">
    <property type="entry name" value="PHOSPHATE-SPECIFIC TRANSPORT SYSTEM ACCESSORY PROTEIN PHOU"/>
    <property type="match status" value="1"/>
</dbReference>
<reference evidence="2 3" key="1">
    <citation type="submission" date="2017-03" db="EMBL/GenBank/DDBJ databases">
        <title>Genome sequence of Methanobrevibacter wosei.</title>
        <authorList>
            <person name="Poehlein A."/>
            <person name="Seedorf H."/>
            <person name="Daniel R."/>
        </authorList>
    </citation>
    <scope>NUCLEOTIDE SEQUENCE [LARGE SCALE GENOMIC DNA]</scope>
    <source>
        <strain evidence="2 3">DSM 11979</strain>
    </source>
</reference>
<feature type="domain" description="PhoU" evidence="1">
    <location>
        <begin position="59"/>
        <end position="143"/>
    </location>
</feature>
<evidence type="ECO:0000259" key="1">
    <source>
        <dbReference type="Pfam" id="PF01895"/>
    </source>
</evidence>
<dbReference type="Pfam" id="PF01895">
    <property type="entry name" value="PhoU"/>
    <property type="match status" value="2"/>
</dbReference>
<dbReference type="PANTHER" id="PTHR42930">
    <property type="entry name" value="PHOSPHATE-SPECIFIC TRANSPORT SYSTEM ACCESSORY PROTEIN PHOU"/>
    <property type="match status" value="1"/>
</dbReference>
<name>A0A2U1S5U2_9EURY</name>
<gene>
    <name evidence="2" type="ORF">MBBWO_12760</name>
</gene>
<feature type="domain" description="PhoU" evidence="1">
    <location>
        <begin position="159"/>
        <end position="246"/>
    </location>
</feature>
<dbReference type="SUPFAM" id="SSF109755">
    <property type="entry name" value="PhoU-like"/>
    <property type="match status" value="1"/>
</dbReference>
<dbReference type="InterPro" id="IPR026022">
    <property type="entry name" value="PhoU_dom"/>
</dbReference>
<dbReference type="GO" id="GO:0030643">
    <property type="term" value="P:intracellular phosphate ion homeostasis"/>
    <property type="evidence" value="ECO:0007669"/>
    <property type="project" value="InterPro"/>
</dbReference>